<evidence type="ECO:0000256" key="9">
    <source>
        <dbReference type="ARBA" id="ARBA00023012"/>
    </source>
</evidence>
<accession>A0A318NL33</accession>
<evidence type="ECO:0000256" key="11">
    <source>
        <dbReference type="SAM" id="Phobius"/>
    </source>
</evidence>
<reference evidence="13 14" key="1">
    <citation type="submission" date="2018-03" db="EMBL/GenBank/DDBJ databases">
        <title>Bioinformatic expansion and discovery of thiopeptide antibiotics.</title>
        <authorList>
            <person name="Schwalen C.J."/>
            <person name="Hudson G.A."/>
            <person name="Mitchell D.A."/>
        </authorList>
    </citation>
    <scope>NUCLEOTIDE SEQUENCE [LARGE SCALE GENOMIC DNA]</scope>
    <source>
        <strain evidence="13 14">NRRL 8041</strain>
    </source>
</reference>
<organism evidence="13 14">
    <name type="scientific">Micromonospora arborensis</name>
    <dbReference type="NCBI Taxonomy" id="2116518"/>
    <lineage>
        <taxon>Bacteria</taxon>
        <taxon>Bacillati</taxon>
        <taxon>Actinomycetota</taxon>
        <taxon>Actinomycetes</taxon>
        <taxon>Micromonosporales</taxon>
        <taxon>Micromonosporaceae</taxon>
        <taxon>Micromonospora</taxon>
    </lineage>
</organism>
<dbReference type="PROSITE" id="PS50885">
    <property type="entry name" value="HAMP"/>
    <property type="match status" value="1"/>
</dbReference>
<evidence type="ECO:0000256" key="5">
    <source>
        <dbReference type="ARBA" id="ARBA00022679"/>
    </source>
</evidence>
<sequence>MLLDRLRIRGKLAVLLVIPLFSMAALAVPVVAERAGAAARADRAAVAARTAELVGTVVQELQEERLLSVGYLLGVADHASLVRQSTAVDDKVEDLRANLDIDRSSPIVAALDGVRKITDTRTAVLAHKASTDAALTGFTSVIGPLIEAPQLLFDADTATAAGRQLVALDALLRTDEQISAAGTLLLLTAAAPSQSASSRYIATLALLQVALDRFHAFATSEQTALHQLINTGVIARTGQDFLALGAADPRSAVTKVPITTIFPAVSSLGRLGEFVKKKLVADIITEVNDQQRHALTTAYTVGGLVLLTLLLVVALSVAVARFVALPLTWLTNSAERIARLSEAELVRIADDETESPSPVRLDPIDVSGHDEIGDLARAFERVQHTAARLVERQAASRRNVAQMFGHIGRRTQNLVGRQLALIDRLEQQETDPGRLQHLYRLDHVSSRLRRNANSLVVLSGWNNSEGHMAPLPLGNVVRLALGEIEDFTRVDVEVTDDVSVVPAAIGDLALTLAELMENGTTFSPPHTRLTVVSQTLPHGVRISLVDHGIGMPAERLAEENVRLTRRERLDLVPTELLGLFVVGRLARRHNWRVCLTATPGGGVTADIEIDSRLLVDTPARAGRSGRPGVTKIAGIGSAPQAVETARAGENRRSPELPKTEGTTDRERVESVTRPPNELSLNPALLDRARQTLSSGAKWNAFAPLGSPATAAPSNGVVAVPTPTAVSGSAVGGGPVSIAGSGSLVVPPIPQARPAAAAVPQLTRRIPGASLPDAEPVPSYHGSASAPENPDEVRRRINQFEAGIQRALGEASPSYHREEGSPR</sequence>
<dbReference type="SUPFAM" id="SSF55874">
    <property type="entry name" value="ATPase domain of HSP90 chaperone/DNA topoisomerase II/histidine kinase"/>
    <property type="match status" value="1"/>
</dbReference>
<dbReference type="GO" id="GO:0000160">
    <property type="term" value="P:phosphorelay signal transduction system"/>
    <property type="evidence" value="ECO:0007669"/>
    <property type="project" value="UniProtKB-KW"/>
</dbReference>
<dbReference type="InterPro" id="IPR003660">
    <property type="entry name" value="HAMP_dom"/>
</dbReference>
<name>A0A318NL33_9ACTN</name>
<evidence type="ECO:0000256" key="7">
    <source>
        <dbReference type="ARBA" id="ARBA00022777"/>
    </source>
</evidence>
<gene>
    <name evidence="13" type="ORF">C7C45_11315</name>
</gene>
<keyword evidence="7 13" id="KW-0418">Kinase</keyword>
<feature type="transmembrane region" description="Helical" evidence="11">
    <location>
        <begin position="298"/>
        <end position="323"/>
    </location>
</feature>
<dbReference type="OrthoDB" id="4349881at2"/>
<keyword evidence="6 11" id="KW-0812">Transmembrane</keyword>
<dbReference type="InterPro" id="IPR013587">
    <property type="entry name" value="Nitrate/nitrite_sensing"/>
</dbReference>
<protein>
    <recommendedName>
        <fullName evidence="3">histidine kinase</fullName>
        <ecNumber evidence="3">2.7.13.3</ecNumber>
    </recommendedName>
</protein>
<feature type="compositionally biased region" description="Basic and acidic residues" evidence="10">
    <location>
        <begin position="646"/>
        <end position="670"/>
    </location>
</feature>
<keyword evidence="4" id="KW-0597">Phosphoprotein</keyword>
<evidence type="ECO:0000259" key="12">
    <source>
        <dbReference type="PROSITE" id="PS50885"/>
    </source>
</evidence>
<dbReference type="GO" id="GO:0005886">
    <property type="term" value="C:plasma membrane"/>
    <property type="evidence" value="ECO:0007669"/>
    <property type="project" value="TreeGrafter"/>
</dbReference>
<dbReference type="Pfam" id="PF08376">
    <property type="entry name" value="NIT"/>
    <property type="match status" value="1"/>
</dbReference>
<keyword evidence="9" id="KW-0902">Two-component regulatory system</keyword>
<dbReference type="EMBL" id="PYBV01000013">
    <property type="protein sequence ID" value="PYC71608.1"/>
    <property type="molecule type" value="Genomic_DNA"/>
</dbReference>
<dbReference type="Gene3D" id="3.30.565.10">
    <property type="entry name" value="Histidine kinase-like ATPase, C-terminal domain"/>
    <property type="match status" value="1"/>
</dbReference>
<dbReference type="InterPro" id="IPR003594">
    <property type="entry name" value="HATPase_dom"/>
</dbReference>
<dbReference type="Proteomes" id="UP000248333">
    <property type="component" value="Unassembled WGS sequence"/>
</dbReference>
<comment type="subcellular location">
    <subcellularLocation>
        <location evidence="2">Membrane</location>
    </subcellularLocation>
</comment>
<feature type="domain" description="HAMP" evidence="12">
    <location>
        <begin position="363"/>
        <end position="391"/>
    </location>
</feature>
<dbReference type="InterPro" id="IPR050428">
    <property type="entry name" value="TCS_sensor_his_kinase"/>
</dbReference>
<feature type="region of interest" description="Disordered" evidence="10">
    <location>
        <begin position="637"/>
        <end position="679"/>
    </location>
</feature>
<keyword evidence="14" id="KW-1185">Reference proteome</keyword>
<proteinExistence type="predicted"/>
<comment type="catalytic activity">
    <reaction evidence="1">
        <text>ATP + protein L-histidine = ADP + protein N-phospho-L-histidine.</text>
        <dbReference type="EC" id="2.7.13.3"/>
    </reaction>
</comment>
<dbReference type="PANTHER" id="PTHR45436">
    <property type="entry name" value="SENSOR HISTIDINE KINASE YKOH"/>
    <property type="match status" value="1"/>
</dbReference>
<dbReference type="CDD" id="cd06225">
    <property type="entry name" value="HAMP"/>
    <property type="match status" value="1"/>
</dbReference>
<dbReference type="AlphaFoldDB" id="A0A318NL33"/>
<evidence type="ECO:0000256" key="1">
    <source>
        <dbReference type="ARBA" id="ARBA00000085"/>
    </source>
</evidence>
<keyword evidence="8 11" id="KW-1133">Transmembrane helix</keyword>
<keyword evidence="11" id="KW-0472">Membrane</keyword>
<evidence type="ECO:0000313" key="14">
    <source>
        <dbReference type="Proteomes" id="UP000248333"/>
    </source>
</evidence>
<dbReference type="PANTHER" id="PTHR45436:SF5">
    <property type="entry name" value="SENSOR HISTIDINE KINASE TRCS"/>
    <property type="match status" value="1"/>
</dbReference>
<evidence type="ECO:0000256" key="6">
    <source>
        <dbReference type="ARBA" id="ARBA00022692"/>
    </source>
</evidence>
<keyword evidence="5" id="KW-0808">Transferase</keyword>
<evidence type="ECO:0000256" key="10">
    <source>
        <dbReference type="SAM" id="MobiDB-lite"/>
    </source>
</evidence>
<evidence type="ECO:0000256" key="3">
    <source>
        <dbReference type="ARBA" id="ARBA00012438"/>
    </source>
</evidence>
<evidence type="ECO:0000256" key="8">
    <source>
        <dbReference type="ARBA" id="ARBA00022989"/>
    </source>
</evidence>
<evidence type="ECO:0000256" key="4">
    <source>
        <dbReference type="ARBA" id="ARBA00022553"/>
    </source>
</evidence>
<evidence type="ECO:0000256" key="2">
    <source>
        <dbReference type="ARBA" id="ARBA00004370"/>
    </source>
</evidence>
<dbReference type="Pfam" id="PF02518">
    <property type="entry name" value="HATPase_c"/>
    <property type="match status" value="1"/>
</dbReference>
<feature type="region of interest" description="Disordered" evidence="10">
    <location>
        <begin position="766"/>
        <end position="822"/>
    </location>
</feature>
<comment type="caution">
    <text evidence="13">The sequence shown here is derived from an EMBL/GenBank/DDBJ whole genome shotgun (WGS) entry which is preliminary data.</text>
</comment>
<dbReference type="EC" id="2.7.13.3" evidence="3"/>
<dbReference type="InterPro" id="IPR036890">
    <property type="entry name" value="HATPase_C_sf"/>
</dbReference>
<dbReference type="GO" id="GO:0004673">
    <property type="term" value="F:protein histidine kinase activity"/>
    <property type="evidence" value="ECO:0007669"/>
    <property type="project" value="UniProtKB-EC"/>
</dbReference>
<dbReference type="Gene3D" id="6.10.340.10">
    <property type="match status" value="1"/>
</dbReference>
<dbReference type="RefSeq" id="WP_110563574.1">
    <property type="nucleotide sequence ID" value="NZ_PYBV01000013.1"/>
</dbReference>
<evidence type="ECO:0000313" key="13">
    <source>
        <dbReference type="EMBL" id="PYC71608.1"/>
    </source>
</evidence>